<evidence type="ECO:0000259" key="3">
    <source>
        <dbReference type="Pfam" id="PF14905"/>
    </source>
</evidence>
<feature type="chain" id="PRO_5046965443" evidence="1">
    <location>
        <begin position="35"/>
        <end position="819"/>
    </location>
</feature>
<evidence type="ECO:0000259" key="2">
    <source>
        <dbReference type="Pfam" id="PF07715"/>
    </source>
</evidence>
<comment type="caution">
    <text evidence="4">The sequence shown here is derived from an EMBL/GenBank/DDBJ whole genome shotgun (WGS) entry which is preliminary data.</text>
</comment>
<keyword evidence="1" id="KW-0732">Signal</keyword>
<name>A0ABP7PWQ9_9BACT</name>
<feature type="domain" description="TonB-dependent receptor plug" evidence="2">
    <location>
        <begin position="144"/>
        <end position="237"/>
    </location>
</feature>
<dbReference type="PANTHER" id="PTHR40980:SF4">
    <property type="entry name" value="TONB-DEPENDENT RECEPTOR-LIKE BETA-BARREL DOMAIN-CONTAINING PROTEIN"/>
    <property type="match status" value="1"/>
</dbReference>
<dbReference type="Pfam" id="PF07715">
    <property type="entry name" value="Plug"/>
    <property type="match status" value="1"/>
</dbReference>
<feature type="domain" description="Outer membrane protein beta-barrel" evidence="3">
    <location>
        <begin position="404"/>
        <end position="792"/>
    </location>
</feature>
<dbReference type="Pfam" id="PF14905">
    <property type="entry name" value="OMP_b-brl_3"/>
    <property type="match status" value="1"/>
</dbReference>
<dbReference type="InterPro" id="IPR041700">
    <property type="entry name" value="OMP_b-brl_3"/>
</dbReference>
<dbReference type="InterPro" id="IPR008969">
    <property type="entry name" value="CarboxyPept-like_regulatory"/>
</dbReference>
<keyword evidence="5" id="KW-1185">Reference proteome</keyword>
<evidence type="ECO:0000256" key="1">
    <source>
        <dbReference type="SAM" id="SignalP"/>
    </source>
</evidence>
<reference evidence="5" key="1">
    <citation type="journal article" date="2019" name="Int. J. Syst. Evol. Microbiol.">
        <title>The Global Catalogue of Microorganisms (GCM) 10K type strain sequencing project: providing services to taxonomists for standard genome sequencing and annotation.</title>
        <authorList>
            <consortium name="The Broad Institute Genomics Platform"/>
            <consortium name="The Broad Institute Genome Sequencing Center for Infectious Disease"/>
            <person name="Wu L."/>
            <person name="Ma J."/>
        </authorList>
    </citation>
    <scope>NUCLEOTIDE SEQUENCE [LARGE SCALE GENOMIC DNA]</scope>
    <source>
        <strain evidence="5">JCM 17217</strain>
    </source>
</reference>
<dbReference type="InterPro" id="IPR012910">
    <property type="entry name" value="Plug_dom"/>
</dbReference>
<accession>A0ABP7PWQ9</accession>
<dbReference type="Proteomes" id="UP001501556">
    <property type="component" value="Unassembled WGS sequence"/>
</dbReference>
<dbReference type="InterPro" id="IPR037066">
    <property type="entry name" value="Plug_dom_sf"/>
</dbReference>
<dbReference type="SUPFAM" id="SSF56935">
    <property type="entry name" value="Porins"/>
    <property type="match status" value="1"/>
</dbReference>
<evidence type="ECO:0000313" key="4">
    <source>
        <dbReference type="EMBL" id="GAA3972694.1"/>
    </source>
</evidence>
<feature type="signal peptide" evidence="1">
    <location>
        <begin position="1"/>
        <end position="34"/>
    </location>
</feature>
<evidence type="ECO:0000313" key="5">
    <source>
        <dbReference type="Proteomes" id="UP001501556"/>
    </source>
</evidence>
<organism evidence="4 5">
    <name type="scientific">Hymenobacter antarcticus</name>
    <dbReference type="NCBI Taxonomy" id="486270"/>
    <lineage>
        <taxon>Bacteria</taxon>
        <taxon>Pseudomonadati</taxon>
        <taxon>Bacteroidota</taxon>
        <taxon>Cytophagia</taxon>
        <taxon>Cytophagales</taxon>
        <taxon>Hymenobacteraceae</taxon>
        <taxon>Hymenobacter</taxon>
    </lineage>
</organism>
<dbReference type="PANTHER" id="PTHR40980">
    <property type="entry name" value="PLUG DOMAIN-CONTAINING PROTEIN"/>
    <property type="match status" value="1"/>
</dbReference>
<dbReference type="Gene3D" id="2.170.130.10">
    <property type="entry name" value="TonB-dependent receptor, plug domain"/>
    <property type="match status" value="1"/>
</dbReference>
<dbReference type="EMBL" id="BAABDI010000010">
    <property type="protein sequence ID" value="GAA3972694.1"/>
    <property type="molecule type" value="Genomic_DNA"/>
</dbReference>
<proteinExistence type="predicted"/>
<dbReference type="RefSeq" id="WP_345123339.1">
    <property type="nucleotide sequence ID" value="NZ_BAABDI010000010.1"/>
</dbReference>
<protein>
    <submittedName>
        <fullName evidence="4">Outer membrane beta-barrel family protein</fullName>
    </submittedName>
</protein>
<sequence>MPHLYPGRQGFALAKAFAILFSSFAVVVSSPARAQAPAAVRGTVAGGAGAPLEFATVTLHRAADSVVIKTEFSDSQGAFRLDAGSGRRYLVSVAQVGFARYWSPAFELPAAGLTLPAIQLAASQATALKEVTVAARKPLFEHRADRTVVNVADSPLTAGATTMDVLGRSPGMTVDASDNLVLRGRQGLLVVIDGKRVPLTGVELASYLKALPAEQLESIELITNPPAQYDAQGGAGVIAINLKKDQRLGTNGSANASYGRGEYGKFTGGGALNHRRKNLNFYGSYAYTDRRGFVRLDFNRRFLATPQHPAGSSVLATEQLSHLQSHSGKLGLDLTLSKRTLLGVATTGLVSNTTNDASNRTQEFGPLGEPMARYTSTALQDVSRPNGSANLNLRHSFADSATAATLTADADFARYRTTRLLTLAKYFETPAQPNDLVSGDQRSTLSIGTFKADYGQPLPHRARLETGVKVTRVRSVNNVLFLTNGFFNPLISNGFQYNENVNAAYASVRGATANTTLQAGLRAEQTNTLADLAGETTRERHYLQLFPSATVQRTINARHTLGFSLARRIDRPSYGQVNPLRNYLDATSYRAGNPDLVAQTSYNFEVSHTYRQKFSTALAFAYTNLPFVNVVQPAPDGGRLVVNRDVNLTTQQYYALTLTAPLELAKWWTLYANGVFYYTRYRGNLAGTALDRGRAACTLSANSSFIMPHGWSADINALYESREVYGFEVIRNRGQLSAGLQKSLWNKQGTLRVNVADVLYTTPIRTTSTYDNFTESFVSGQDTRVLTAALTYRFGSSKVAAARKRTVGAEEELRRAAGQ</sequence>
<dbReference type="SUPFAM" id="SSF49464">
    <property type="entry name" value="Carboxypeptidase regulatory domain-like"/>
    <property type="match status" value="1"/>
</dbReference>
<dbReference type="Pfam" id="PF13620">
    <property type="entry name" value="CarboxypepD_reg"/>
    <property type="match status" value="1"/>
</dbReference>
<gene>
    <name evidence="4" type="ORF">GCM10022407_18160</name>
</gene>